<dbReference type="Proteomes" id="UP000029738">
    <property type="component" value="Unassembled WGS sequence"/>
</dbReference>
<accession>A0A0C1R639</accession>
<reference evidence="3" key="1">
    <citation type="journal article" date="2015" name="Genome Announc.">
        <title>Draft Genome Sequence of Tolypothrix boutellei Strain VB521301.</title>
        <authorList>
            <person name="Chandrababunaidu M.M."/>
            <person name="Singh D."/>
            <person name="Sen D."/>
            <person name="Bhan S."/>
            <person name="Das S."/>
            <person name="Gupta A."/>
            <person name="Adhikary S.P."/>
            <person name="Tripathy S."/>
        </authorList>
    </citation>
    <scope>NUCLEOTIDE SEQUENCE</scope>
    <source>
        <strain evidence="3">VB521301</strain>
    </source>
</reference>
<evidence type="ECO:0000256" key="1">
    <source>
        <dbReference type="SAM" id="MobiDB-lite"/>
    </source>
</evidence>
<protein>
    <submittedName>
        <fullName evidence="3">Uncharacterized protein</fullName>
    </submittedName>
</protein>
<dbReference type="EMBL" id="JHEG04000001">
    <property type="protein sequence ID" value="KAF3888020.1"/>
    <property type="molecule type" value="Genomic_DNA"/>
</dbReference>
<dbReference type="AlphaFoldDB" id="A0A0C1R639"/>
<evidence type="ECO:0000313" key="4">
    <source>
        <dbReference type="Proteomes" id="UP000029738"/>
    </source>
</evidence>
<reference evidence="2" key="2">
    <citation type="submission" date="2019-11" db="EMBL/GenBank/DDBJ databases">
        <title>Improved Assembly of Tolypothrix boutellei genome.</title>
        <authorList>
            <person name="Sarangi A.N."/>
            <person name="Mukherjee M."/>
            <person name="Ghosh S."/>
            <person name="Singh D."/>
            <person name="Das A."/>
            <person name="Kant S."/>
            <person name="Prusty A."/>
            <person name="Tripathy S."/>
        </authorList>
    </citation>
    <scope>NUCLEOTIDE SEQUENCE</scope>
    <source>
        <strain evidence="2">VB521301</strain>
    </source>
</reference>
<dbReference type="RefSeq" id="WP_038071813.1">
    <property type="nucleotide sequence ID" value="NZ_JHEG04000001.1"/>
</dbReference>
<name>A0A0C1R639_9CYAN</name>
<organism evidence="3">
    <name type="scientific">Tolypothrix bouteillei VB521301</name>
    <dbReference type="NCBI Taxonomy" id="1479485"/>
    <lineage>
        <taxon>Bacteria</taxon>
        <taxon>Bacillati</taxon>
        <taxon>Cyanobacteriota</taxon>
        <taxon>Cyanophyceae</taxon>
        <taxon>Nostocales</taxon>
        <taxon>Tolypothrichaceae</taxon>
        <taxon>Tolypothrix</taxon>
    </lineage>
</organism>
<gene>
    <name evidence="3" type="ORF">DA73_0206270</name>
    <name evidence="2" type="ORF">DA73_0400022910</name>
</gene>
<evidence type="ECO:0000313" key="3">
    <source>
        <dbReference type="EMBL" id="KIE13034.1"/>
    </source>
</evidence>
<keyword evidence="4" id="KW-1185">Reference proteome</keyword>
<dbReference type="OrthoDB" id="532567at2"/>
<comment type="caution">
    <text evidence="3">The sequence shown here is derived from an EMBL/GenBank/DDBJ whole genome shotgun (WGS) entry which is preliminary data.</text>
</comment>
<sequence>MNNVNPEEFSTKDNDTPLEQELTGSERGKNYQVSRRSQSVTIQQTDGTTIVHHYTREDGIVTIDPDVREYFPNAEAVNNALRTLINLVPKKHN</sequence>
<feature type="region of interest" description="Disordered" evidence="1">
    <location>
        <begin position="1"/>
        <end position="40"/>
    </location>
</feature>
<evidence type="ECO:0000313" key="2">
    <source>
        <dbReference type="EMBL" id="KAF3888020.1"/>
    </source>
</evidence>
<feature type="compositionally biased region" description="Polar residues" evidence="1">
    <location>
        <begin position="31"/>
        <end position="40"/>
    </location>
</feature>
<dbReference type="EMBL" id="JHEG02000019">
    <property type="protein sequence ID" value="KIE13034.1"/>
    <property type="molecule type" value="Genomic_DNA"/>
</dbReference>
<proteinExistence type="predicted"/>